<gene>
    <name evidence="2" type="ORF">D9758_008206</name>
</gene>
<comment type="caution">
    <text evidence="2">The sequence shown here is derived from an EMBL/GenBank/DDBJ whole genome shotgun (WGS) entry which is preliminary data.</text>
</comment>
<protein>
    <recommendedName>
        <fullName evidence="4">F-box domain-containing protein</fullName>
    </recommendedName>
</protein>
<keyword evidence="1" id="KW-0175">Coiled coil</keyword>
<proteinExistence type="predicted"/>
<evidence type="ECO:0008006" key="4">
    <source>
        <dbReference type="Google" id="ProtNLM"/>
    </source>
</evidence>
<dbReference type="AlphaFoldDB" id="A0A8H5G1G3"/>
<dbReference type="SUPFAM" id="SSF52047">
    <property type="entry name" value="RNI-like"/>
    <property type="match status" value="1"/>
</dbReference>
<evidence type="ECO:0000256" key="1">
    <source>
        <dbReference type="SAM" id="Coils"/>
    </source>
</evidence>
<dbReference type="Gene3D" id="1.20.1280.50">
    <property type="match status" value="1"/>
</dbReference>
<dbReference type="PANTHER" id="PTHR38926:SF5">
    <property type="entry name" value="F-BOX AND LEUCINE-RICH REPEAT PROTEIN 6"/>
    <property type="match status" value="1"/>
</dbReference>
<name>A0A8H5G1G3_9AGAR</name>
<reference evidence="2 3" key="1">
    <citation type="journal article" date="2020" name="ISME J.">
        <title>Uncovering the hidden diversity of litter-decomposition mechanisms in mushroom-forming fungi.</title>
        <authorList>
            <person name="Floudas D."/>
            <person name="Bentzer J."/>
            <person name="Ahren D."/>
            <person name="Johansson T."/>
            <person name="Persson P."/>
            <person name="Tunlid A."/>
        </authorList>
    </citation>
    <scope>NUCLEOTIDE SEQUENCE [LARGE SCALE GENOMIC DNA]</scope>
    <source>
        <strain evidence="2 3">CBS 291.85</strain>
    </source>
</reference>
<dbReference type="Gene3D" id="3.80.10.10">
    <property type="entry name" value="Ribonuclease Inhibitor"/>
    <property type="match status" value="1"/>
</dbReference>
<organism evidence="2 3">
    <name type="scientific">Tetrapyrgos nigripes</name>
    <dbReference type="NCBI Taxonomy" id="182062"/>
    <lineage>
        <taxon>Eukaryota</taxon>
        <taxon>Fungi</taxon>
        <taxon>Dikarya</taxon>
        <taxon>Basidiomycota</taxon>
        <taxon>Agaricomycotina</taxon>
        <taxon>Agaricomycetes</taxon>
        <taxon>Agaricomycetidae</taxon>
        <taxon>Agaricales</taxon>
        <taxon>Marasmiineae</taxon>
        <taxon>Marasmiaceae</taxon>
        <taxon>Tetrapyrgos</taxon>
    </lineage>
</organism>
<dbReference type="OrthoDB" id="3365698at2759"/>
<dbReference type="InterPro" id="IPR032675">
    <property type="entry name" value="LRR_dom_sf"/>
</dbReference>
<dbReference type="PANTHER" id="PTHR38926">
    <property type="entry name" value="F-BOX DOMAIN CONTAINING PROTEIN, EXPRESSED"/>
    <property type="match status" value="1"/>
</dbReference>
<accession>A0A8H5G1G3</accession>
<feature type="coiled-coil region" evidence="1">
    <location>
        <begin position="231"/>
        <end position="258"/>
    </location>
</feature>
<dbReference type="EMBL" id="JAACJM010000054">
    <property type="protein sequence ID" value="KAF5356597.1"/>
    <property type="molecule type" value="Genomic_DNA"/>
</dbReference>
<keyword evidence="3" id="KW-1185">Reference proteome</keyword>
<sequence length="774" mass="87576">MDIENVSSKLLIETLTLLPNLTIAGICNIQIELPGPLCPSLKQLYLFSGFFKLNQCSSTWRVLHRWHGNLAENLDATSSMPLGTIDVEGMDIIFAHNEDGRRDLGYGQGSDEDTFSPFMNISTRAVVVVITAVGWPFENFGRLKEVTEYNELVGFSVCTQIDSLPMTAFSKPVSVILRLLTGYRITMEEHNSCSMTITTSPFSHLFCSNYAASHNDVPLIKDLLSTSLETLCRLNSEIQQLQTTLQRLEQERDSVQHYVDAHRALLSPVRALPVEIISEIFRHCLPGDRNPICSHAEAPLLLGRVCKDWRDVSLSSPCLWASIHIVIPMSGNPSVLRPLIDARTQGIESWLTRSGSLPLSISIFAVPSEIRREVTEELILDPVGNLLDCIFQRSNRWQDIHFSLSRACISMVDGCWPWGGNRELPHLRTFKLTRPTRPWRSPSAKFEREWVSKAPNLRILSLRLVEIGDLLVERFSWSRLTHLELQMPSIILSAAVRVLSQCRDLQSLTMSSIEPADAPTEVHTITFPHLRSLSIRSRICFADKTTAVDVCNIFCYIDAPVLRSLKVHIWGSEPDSCIPFVGLLSPGNLIEELDICGPSDILIDTLALLPNLTVLRIRNSTLHDILLHRLTPSHSIHDEEHLQPLCRSLKQLYLIGSSVMNNDQMFLDLVYSRRNFILVPDATDSMSLDPVTTRLDVFHVLLNRYKQSIDLQAQLQKLRDQGMEVIFAHREEINGNPGRGQDAGDCFSQPTISHSGYCRKIRNEERRHSWWSWQ</sequence>
<evidence type="ECO:0000313" key="3">
    <source>
        <dbReference type="Proteomes" id="UP000559256"/>
    </source>
</evidence>
<dbReference type="Proteomes" id="UP000559256">
    <property type="component" value="Unassembled WGS sequence"/>
</dbReference>
<evidence type="ECO:0000313" key="2">
    <source>
        <dbReference type="EMBL" id="KAF5356597.1"/>
    </source>
</evidence>